<feature type="non-terminal residue" evidence="1">
    <location>
        <position position="121"/>
    </location>
</feature>
<dbReference type="Gene3D" id="2.40.160.130">
    <property type="entry name" value="Capsule assembly protein Wzi"/>
    <property type="match status" value="1"/>
</dbReference>
<protein>
    <submittedName>
        <fullName evidence="1">Uncharacterized protein</fullName>
    </submittedName>
</protein>
<proteinExistence type="predicted"/>
<dbReference type="InterPro" id="IPR038636">
    <property type="entry name" value="Wzi_sf"/>
</dbReference>
<sequence>MNVSLYEAIIWRINHAPGNKGFDINYLNPITLLRPIEFSLNSPDNVLAGLHAKYKLSFKTYFYGQLVLDEFTLDAMKNNNGYWANKFGYQLGAKMYDAFKFDNLILQAEYNFVRPYTYSHH</sequence>
<organism evidence="1">
    <name type="scientific">marine metagenome</name>
    <dbReference type="NCBI Taxonomy" id="408172"/>
    <lineage>
        <taxon>unclassified sequences</taxon>
        <taxon>metagenomes</taxon>
        <taxon>ecological metagenomes</taxon>
    </lineage>
</organism>
<name>A0A382VSA1_9ZZZZ</name>
<dbReference type="AlphaFoldDB" id="A0A382VSA1"/>
<accession>A0A382VSA1</accession>
<evidence type="ECO:0000313" key="1">
    <source>
        <dbReference type="EMBL" id="SVD49387.1"/>
    </source>
</evidence>
<dbReference type="EMBL" id="UINC01154223">
    <property type="protein sequence ID" value="SVD49387.1"/>
    <property type="molecule type" value="Genomic_DNA"/>
</dbReference>
<gene>
    <name evidence="1" type="ORF">METZ01_LOCUS402241</name>
</gene>
<reference evidence="1" key="1">
    <citation type="submission" date="2018-05" db="EMBL/GenBank/DDBJ databases">
        <authorList>
            <person name="Lanie J.A."/>
            <person name="Ng W.-L."/>
            <person name="Kazmierczak K.M."/>
            <person name="Andrzejewski T.M."/>
            <person name="Davidsen T.M."/>
            <person name="Wayne K.J."/>
            <person name="Tettelin H."/>
            <person name="Glass J.I."/>
            <person name="Rusch D."/>
            <person name="Podicherti R."/>
            <person name="Tsui H.-C.T."/>
            <person name="Winkler M.E."/>
        </authorList>
    </citation>
    <scope>NUCLEOTIDE SEQUENCE</scope>
</reference>